<comment type="similarity">
    <text evidence="1">Belongs to the alpha-carbonic anhydrase family.</text>
</comment>
<dbReference type="PANTHER" id="PTHR18952:SF208">
    <property type="entry name" value="CARBONIC ANHYDRASE XA-RELATED"/>
    <property type="match status" value="1"/>
</dbReference>
<sequence length="563" mass="65026">MAQLSYIPYFLVIFFHIPVLIKSRYCAGGRDPSCYFPDPDEPLEPYIHHNILLRSSRRLVPKNENAIGFMDDEDLQSSNRSRRKEKHKQDEEEVGEEKTSLELADMPKKDEKYEEDYDTGNSGDLNFIPLKEGEIIHEKLRTYPASGQNEWVYPPFTYRGFHAPKTWGKIPNWYFLPITEKKIGKFTGLLVSEQSGISFMNFSTLHARELKRKRERGEEKEKTGPFQKTKMGVSSANCDNTLFPAPLDIITANAREDLTAVEFKFDNYANVYSFVMFRPEDGSDLLFVKLQTPPKVVSAKPSIEGGATTGDALFLDRVSIRFGTDSDAGSEHRINGKSYGMELQFFFNTQDRSGDTPYWKTLENYIIDNDPLQYGKHLLVLCVLVEVAPQDETEPPSGKVYNEGLSFLGKAAESFWATNNEEMYRAKATKKKVLRMQDFFQIPKSGLYYTYSGCLTHPPCLNNTRYAVFENPLYMRNEDWRKFLFIPSQFSDTEFIAGNFRPMDVMTFTDNRTHKVVPYDAGAKERLSWTVRRSRRTTEKERRAEYDYYEDIEVAPHHSSKKG</sequence>
<dbReference type="Proteomes" id="UP000198287">
    <property type="component" value="Unassembled WGS sequence"/>
</dbReference>
<dbReference type="PANTHER" id="PTHR18952">
    <property type="entry name" value="CARBONIC ANHYDRASE"/>
    <property type="match status" value="1"/>
</dbReference>
<feature type="compositionally biased region" description="Basic and acidic residues" evidence="2">
    <location>
        <begin position="96"/>
        <end position="112"/>
    </location>
</feature>
<accession>A0A226EF40</accession>
<dbReference type="OrthoDB" id="429145at2759"/>
<dbReference type="InterPro" id="IPR001148">
    <property type="entry name" value="CA_dom"/>
</dbReference>
<evidence type="ECO:0000256" key="2">
    <source>
        <dbReference type="SAM" id="MobiDB-lite"/>
    </source>
</evidence>
<keyword evidence="3" id="KW-0732">Signal</keyword>
<dbReference type="GO" id="GO:0006730">
    <property type="term" value="P:one-carbon metabolic process"/>
    <property type="evidence" value="ECO:0007669"/>
    <property type="project" value="TreeGrafter"/>
</dbReference>
<evidence type="ECO:0000256" key="1">
    <source>
        <dbReference type="ARBA" id="ARBA00010718"/>
    </source>
</evidence>
<evidence type="ECO:0000256" key="3">
    <source>
        <dbReference type="SAM" id="SignalP"/>
    </source>
</evidence>
<dbReference type="GO" id="GO:0004089">
    <property type="term" value="F:carbonate dehydratase activity"/>
    <property type="evidence" value="ECO:0007669"/>
    <property type="project" value="InterPro"/>
</dbReference>
<dbReference type="OMA" id="ITSHAYE"/>
<proteinExistence type="inferred from homology"/>
<evidence type="ECO:0000313" key="5">
    <source>
        <dbReference type="EMBL" id="OXA55694.1"/>
    </source>
</evidence>
<dbReference type="PROSITE" id="PS51144">
    <property type="entry name" value="ALPHA_CA_2"/>
    <property type="match status" value="1"/>
</dbReference>
<organism evidence="5 6">
    <name type="scientific">Folsomia candida</name>
    <name type="common">Springtail</name>
    <dbReference type="NCBI Taxonomy" id="158441"/>
    <lineage>
        <taxon>Eukaryota</taxon>
        <taxon>Metazoa</taxon>
        <taxon>Ecdysozoa</taxon>
        <taxon>Arthropoda</taxon>
        <taxon>Hexapoda</taxon>
        <taxon>Collembola</taxon>
        <taxon>Entomobryomorpha</taxon>
        <taxon>Isotomoidea</taxon>
        <taxon>Isotomidae</taxon>
        <taxon>Proisotominae</taxon>
        <taxon>Folsomia</taxon>
    </lineage>
</organism>
<feature type="region of interest" description="Disordered" evidence="2">
    <location>
        <begin position="211"/>
        <end position="231"/>
    </location>
</feature>
<reference evidence="5 6" key="1">
    <citation type="submission" date="2015-12" db="EMBL/GenBank/DDBJ databases">
        <title>The genome of Folsomia candida.</title>
        <authorList>
            <person name="Faddeeva A."/>
            <person name="Derks M.F."/>
            <person name="Anvar Y."/>
            <person name="Smit S."/>
            <person name="Van Straalen N."/>
            <person name="Roelofs D."/>
        </authorList>
    </citation>
    <scope>NUCLEOTIDE SEQUENCE [LARGE SCALE GENOMIC DNA]</scope>
    <source>
        <strain evidence="5 6">VU population</strain>
        <tissue evidence="5">Whole body</tissue>
    </source>
</reference>
<feature type="region of interest" description="Disordered" evidence="2">
    <location>
        <begin position="70"/>
        <end position="118"/>
    </location>
</feature>
<comment type="caution">
    <text evidence="5">The sequence shown here is derived from an EMBL/GenBank/DDBJ whole genome shotgun (WGS) entry which is preliminary data.</text>
</comment>
<dbReference type="AlphaFoldDB" id="A0A226EF40"/>
<dbReference type="Gene3D" id="3.10.200.10">
    <property type="entry name" value="Alpha carbonic anhydrase"/>
    <property type="match status" value="1"/>
</dbReference>
<dbReference type="GO" id="GO:0008270">
    <property type="term" value="F:zinc ion binding"/>
    <property type="evidence" value="ECO:0007669"/>
    <property type="project" value="InterPro"/>
</dbReference>
<gene>
    <name evidence="5" type="ORF">Fcan01_09548</name>
</gene>
<evidence type="ECO:0000259" key="4">
    <source>
        <dbReference type="PROSITE" id="PS51144"/>
    </source>
</evidence>
<keyword evidence="5" id="KW-0675">Receptor</keyword>
<dbReference type="EMBL" id="LNIX01000004">
    <property type="protein sequence ID" value="OXA55694.1"/>
    <property type="molecule type" value="Genomic_DNA"/>
</dbReference>
<dbReference type="STRING" id="158441.A0A226EF40"/>
<dbReference type="InterPro" id="IPR023561">
    <property type="entry name" value="Carbonic_anhydrase_a-class"/>
</dbReference>
<keyword evidence="6" id="KW-1185">Reference proteome</keyword>
<protein>
    <submittedName>
        <fullName evidence="5">Receptor-type tyrosine-protein phosphatase gamma</fullName>
    </submittedName>
</protein>
<feature type="domain" description="Alpha-carbonic anhydrase" evidence="4">
    <location>
        <begin position="214"/>
        <end position="517"/>
    </location>
</feature>
<dbReference type="Pfam" id="PF00194">
    <property type="entry name" value="Carb_anhydrase"/>
    <property type="match status" value="1"/>
</dbReference>
<feature type="chain" id="PRO_5012013905" evidence="3">
    <location>
        <begin position="24"/>
        <end position="563"/>
    </location>
</feature>
<dbReference type="InterPro" id="IPR036398">
    <property type="entry name" value="CA_dom_sf"/>
</dbReference>
<feature type="signal peptide" evidence="3">
    <location>
        <begin position="1"/>
        <end position="23"/>
    </location>
</feature>
<name>A0A226EF40_FOLCA</name>
<dbReference type="SUPFAM" id="SSF51069">
    <property type="entry name" value="Carbonic anhydrase"/>
    <property type="match status" value="1"/>
</dbReference>
<evidence type="ECO:0000313" key="6">
    <source>
        <dbReference type="Proteomes" id="UP000198287"/>
    </source>
</evidence>
<dbReference type="SMART" id="SM01057">
    <property type="entry name" value="Carb_anhydrase"/>
    <property type="match status" value="1"/>
</dbReference>